<dbReference type="InterPro" id="IPR053158">
    <property type="entry name" value="CapK_Type1_Caps_Biosynth"/>
</dbReference>
<protein>
    <submittedName>
        <fullName evidence="2">Phenylacetate--CoA ligase family protein</fullName>
    </submittedName>
    <submittedName>
        <fullName evidence="1">Phenylacetate-CoA ligase</fullName>
        <ecNumber evidence="1">6.2.1.30</ecNumber>
    </submittedName>
</protein>
<dbReference type="OrthoDB" id="5298740at2"/>
<dbReference type="PANTHER" id="PTHR36932:SF1">
    <property type="entry name" value="CAPSULAR POLYSACCHARIDE BIOSYNTHESIS PROTEIN"/>
    <property type="match status" value="1"/>
</dbReference>
<dbReference type="InterPro" id="IPR042099">
    <property type="entry name" value="ANL_N_sf"/>
</dbReference>
<dbReference type="AlphaFoldDB" id="A0A4P8HWU8"/>
<sequence>MTVPSATLPSRTDTQSPLATLKFRLIDLMRGTRTLELLAQLRQRQYDSPEKLATQGKADLARYFDELRANIPMFRDIPAFTDLPLTDKAFINAHREELRNPSYKGKVIRKKTSGSTGSPLVYYTSTETQSYLWAGLLLSWEVAGYKLGEPVAFLSGSALAGDGFKQRVYYKLLNVQVLSAFNLSAQTMSGYAAAIEQQGFRLLYGYASAIHRFACHLNASNTRPKHRLRGIICTAETLTPAMRKDIEQAFGVPCYSQYGCNDAGVSAFECEHREGFHLLSTRCHAEIVDGNRLISTDLTNRAMYLPRHDTGDLVRMADKPCRCGRGLPLIAEVIGRQNDVVVDQRGHAVHSEFFSHLFREDARIQRFQVVFDERTLNVNLHGDQLSDAELAALAAPYRERIAQAMSFEEVQFVCNQPFITLANSKHRFIMRRPAA</sequence>
<evidence type="ECO:0000313" key="4">
    <source>
        <dbReference type="Proteomes" id="UP000584325"/>
    </source>
</evidence>
<dbReference type="EMBL" id="JACHXS010000008">
    <property type="protein sequence ID" value="MBB3223197.1"/>
    <property type="molecule type" value="Genomic_DNA"/>
</dbReference>
<dbReference type="Gene3D" id="3.40.50.12780">
    <property type="entry name" value="N-terminal domain of ligase-like"/>
    <property type="match status" value="1"/>
</dbReference>
<evidence type="ECO:0000313" key="1">
    <source>
        <dbReference type="EMBL" id="MBB3223197.1"/>
    </source>
</evidence>
<organism evidence="1 4">
    <name type="scientific">Pseudoduganella umbonata</name>
    <dbReference type="NCBI Taxonomy" id="864828"/>
    <lineage>
        <taxon>Bacteria</taxon>
        <taxon>Pseudomonadati</taxon>
        <taxon>Pseudomonadota</taxon>
        <taxon>Betaproteobacteria</taxon>
        <taxon>Burkholderiales</taxon>
        <taxon>Oxalobacteraceae</taxon>
        <taxon>Telluria group</taxon>
        <taxon>Pseudoduganella</taxon>
    </lineage>
</organism>
<dbReference type="GO" id="GO:0047475">
    <property type="term" value="F:phenylacetate-CoA ligase activity"/>
    <property type="evidence" value="ECO:0007669"/>
    <property type="project" value="UniProtKB-EC"/>
</dbReference>
<dbReference type="Proteomes" id="UP000584325">
    <property type="component" value="Unassembled WGS sequence"/>
</dbReference>
<reference evidence="2 3" key="1">
    <citation type="submission" date="2019-05" db="EMBL/GenBank/DDBJ databases">
        <title>Draft Genome Sequences of Six Type Strains of the Genus Massilia.</title>
        <authorList>
            <person name="Miess H."/>
            <person name="Frediansyhah A."/>
            <person name="Gross H."/>
        </authorList>
    </citation>
    <scope>NUCLEOTIDE SEQUENCE [LARGE SCALE GENOMIC DNA]</scope>
    <source>
        <strain evidence="2 3">DSMZ 26121</strain>
    </source>
</reference>
<gene>
    <name evidence="2" type="ORF">FCL38_28190</name>
    <name evidence="1" type="ORF">FHS02_004040</name>
</gene>
<dbReference type="RefSeq" id="WP_137316654.1">
    <property type="nucleotide sequence ID" value="NZ_CP040017.1"/>
</dbReference>
<name>A0A4P8HWU8_9BURK</name>
<dbReference type="SUPFAM" id="SSF56801">
    <property type="entry name" value="Acetyl-CoA synthetase-like"/>
    <property type="match status" value="1"/>
</dbReference>
<dbReference type="PANTHER" id="PTHR36932">
    <property type="entry name" value="CAPSULAR POLYSACCHARIDE BIOSYNTHESIS PROTEIN"/>
    <property type="match status" value="1"/>
</dbReference>
<reference evidence="1 4" key="2">
    <citation type="submission" date="2020-08" db="EMBL/GenBank/DDBJ databases">
        <title>Genomic Encyclopedia of Type Strains, Phase III (KMG-III): the genomes of soil and plant-associated and newly described type strains.</title>
        <authorList>
            <person name="Whitman W."/>
        </authorList>
    </citation>
    <scope>NUCLEOTIDE SEQUENCE [LARGE SCALE GENOMIC DNA]</scope>
    <source>
        <strain evidence="1 4">CECT 7753</strain>
    </source>
</reference>
<dbReference type="EMBL" id="CP040017">
    <property type="protein sequence ID" value="QCP13876.1"/>
    <property type="molecule type" value="Genomic_DNA"/>
</dbReference>
<evidence type="ECO:0000313" key="3">
    <source>
        <dbReference type="Proteomes" id="UP000298763"/>
    </source>
</evidence>
<dbReference type="EC" id="6.2.1.30" evidence="1"/>
<proteinExistence type="predicted"/>
<keyword evidence="3" id="KW-1185">Reference proteome</keyword>
<evidence type="ECO:0000313" key="2">
    <source>
        <dbReference type="EMBL" id="QCP13876.1"/>
    </source>
</evidence>
<accession>A0A4P8HWU8</accession>
<keyword evidence="1" id="KW-0436">Ligase</keyword>
<dbReference type="Proteomes" id="UP000298763">
    <property type="component" value="Chromosome"/>
</dbReference>